<organism evidence="2">
    <name type="scientific">Oryza sativa subsp. japonica</name>
    <name type="common">Rice</name>
    <dbReference type="NCBI Taxonomy" id="39947"/>
    <lineage>
        <taxon>Eukaryota</taxon>
        <taxon>Viridiplantae</taxon>
        <taxon>Streptophyta</taxon>
        <taxon>Embryophyta</taxon>
        <taxon>Tracheophyta</taxon>
        <taxon>Spermatophyta</taxon>
        <taxon>Magnoliopsida</taxon>
        <taxon>Liliopsida</taxon>
        <taxon>Poales</taxon>
        <taxon>Poaceae</taxon>
        <taxon>BOP clade</taxon>
        <taxon>Oryzoideae</taxon>
        <taxon>Oryzeae</taxon>
        <taxon>Oryzinae</taxon>
        <taxon>Oryza</taxon>
        <taxon>Oryza sativa</taxon>
    </lineage>
</organism>
<reference evidence="2" key="1">
    <citation type="journal article" date="2005" name="BMC Biol.">
        <title>The sequence of rice chromosomes 11 and 12, rich in disease resistance genes and recent gene duplications.</title>
        <authorList>
            <consortium name="The rice chromosomes 11 and 12 sequencing consortia"/>
        </authorList>
    </citation>
    <scope>NUCLEOTIDE SEQUENCE [LARGE SCALE GENOMIC DNA]</scope>
</reference>
<evidence type="ECO:0000256" key="1">
    <source>
        <dbReference type="SAM" id="MobiDB-lite"/>
    </source>
</evidence>
<dbReference type="AlphaFoldDB" id="Q2QZH6"/>
<dbReference type="EMBL" id="DP000010">
    <property type="protein sequence ID" value="ABA95361.1"/>
    <property type="molecule type" value="Genomic_DNA"/>
</dbReference>
<protein>
    <submittedName>
        <fullName evidence="2">Uncharacterized protein</fullName>
    </submittedName>
</protein>
<feature type="compositionally biased region" description="Low complexity" evidence="1">
    <location>
        <begin position="92"/>
        <end position="106"/>
    </location>
</feature>
<sequence length="112" mass="12211">MTGQTPPLNGQIWLAQIALPFVDPTLEMLFSHPVLRARAGYSYRRRRLRRMGTEPEQQRMAATSLSGGDEPGWWRMAATNPSGGSGSGWRQRMAAADGGRARAAVDGGDEPK</sequence>
<proteinExistence type="predicted"/>
<reference evidence="2" key="3">
    <citation type="submission" date="2006-01" db="EMBL/GenBank/DDBJ databases">
        <authorList>
            <person name="Buell R."/>
        </authorList>
    </citation>
    <scope>NUCLEOTIDE SEQUENCE</scope>
</reference>
<accession>Q2QZH6</accession>
<evidence type="ECO:0000313" key="2">
    <source>
        <dbReference type="EMBL" id="ABA95361.1"/>
    </source>
</evidence>
<name>Q2QZH6_ORYSJ</name>
<gene>
    <name evidence="2" type="ordered locus">LOC_Os11g45960</name>
</gene>
<reference evidence="2" key="2">
    <citation type="submission" date="2005-04" db="EMBL/GenBank/DDBJ databases">
        <authorList>
            <person name="Buell C.R."/>
            <person name="Wing R.A."/>
            <person name="McCombie W.A."/>
            <person name="Ouyang S."/>
        </authorList>
    </citation>
    <scope>NUCLEOTIDE SEQUENCE</scope>
</reference>
<feature type="region of interest" description="Disordered" evidence="1">
    <location>
        <begin position="50"/>
        <end position="112"/>
    </location>
</feature>